<evidence type="ECO:0000313" key="8">
    <source>
        <dbReference type="EMBL" id="KAE8654948.1"/>
    </source>
</evidence>
<dbReference type="PANTHER" id="PTHR48011">
    <property type="entry name" value="CCR4-NOT TRANSCRIPTIONAL COMPLEX SUBUNIT CAF120-RELATED"/>
    <property type="match status" value="1"/>
</dbReference>
<dbReference type="InterPro" id="IPR008271">
    <property type="entry name" value="Ser/Thr_kinase_AS"/>
</dbReference>
<dbReference type="PROSITE" id="PS50011">
    <property type="entry name" value="PROTEIN_KINASE_DOM"/>
    <property type="match status" value="1"/>
</dbReference>
<comment type="similarity">
    <text evidence="6">Belongs to the protein kinase superfamily.</text>
</comment>
<evidence type="ECO:0000256" key="1">
    <source>
        <dbReference type="ARBA" id="ARBA00022679"/>
    </source>
</evidence>
<dbReference type="PROSITE" id="PS00108">
    <property type="entry name" value="PROTEIN_KINASE_ST"/>
    <property type="match status" value="1"/>
</dbReference>
<dbReference type="GO" id="GO:0007165">
    <property type="term" value="P:signal transduction"/>
    <property type="evidence" value="ECO:0007669"/>
    <property type="project" value="TreeGrafter"/>
</dbReference>
<sequence length="267" mass="29419">MEAVEGVKIRVLGKGSFGVVHLVETITQLYAVKSASYAMSSSLQKEKEILKSLVGCPNVVGCFGGFTSVEPDQTMRYNLILEYASGGTLLDLMNMKGGKIPECEVKGYTRMIVEGVADIHERGYVHSDLKPANILVFPSHNNGITLKIADFGLAKQWGEKDDTSGLCFRGTEEYMSPESIKGEMSGALDVCSVGCIVVEMITGKIPWRYSNLKDLMKKLLKGETPEFPENMSTDGKDFLAMCFARDPNQRWSANMLLSHPFIINKVI</sequence>
<proteinExistence type="inferred from homology"/>
<dbReference type="SUPFAM" id="SSF56112">
    <property type="entry name" value="Protein kinase-like (PK-like)"/>
    <property type="match status" value="1"/>
</dbReference>
<dbReference type="SMART" id="SM00220">
    <property type="entry name" value="S_TKc"/>
    <property type="match status" value="1"/>
</dbReference>
<dbReference type="InterPro" id="IPR011009">
    <property type="entry name" value="Kinase-like_dom_sf"/>
</dbReference>
<keyword evidence="4 5" id="KW-0067">ATP-binding</keyword>
<feature type="domain" description="Protein kinase" evidence="7">
    <location>
        <begin position="6"/>
        <end position="262"/>
    </location>
</feature>
<dbReference type="PIRSF" id="PIRSF000654">
    <property type="entry name" value="Integrin-linked_kinase"/>
    <property type="match status" value="1"/>
</dbReference>
<keyword evidence="3" id="KW-0418">Kinase</keyword>
<evidence type="ECO:0000256" key="4">
    <source>
        <dbReference type="ARBA" id="ARBA00022840"/>
    </source>
</evidence>
<protein>
    <submittedName>
        <fullName evidence="8">FAD-binding Berberine family protein</fullName>
    </submittedName>
</protein>
<name>A0A6A2WBE4_HIBSY</name>
<evidence type="ECO:0000256" key="2">
    <source>
        <dbReference type="ARBA" id="ARBA00022741"/>
    </source>
</evidence>
<dbReference type="InterPro" id="IPR052751">
    <property type="entry name" value="Plant_MAPKKK"/>
</dbReference>
<dbReference type="InterPro" id="IPR017441">
    <property type="entry name" value="Protein_kinase_ATP_BS"/>
</dbReference>
<organism evidence="8 9">
    <name type="scientific">Hibiscus syriacus</name>
    <name type="common">Rose of Sharon</name>
    <dbReference type="NCBI Taxonomy" id="106335"/>
    <lineage>
        <taxon>Eukaryota</taxon>
        <taxon>Viridiplantae</taxon>
        <taxon>Streptophyta</taxon>
        <taxon>Embryophyta</taxon>
        <taxon>Tracheophyta</taxon>
        <taxon>Spermatophyta</taxon>
        <taxon>Magnoliopsida</taxon>
        <taxon>eudicotyledons</taxon>
        <taxon>Gunneridae</taxon>
        <taxon>Pentapetalae</taxon>
        <taxon>rosids</taxon>
        <taxon>malvids</taxon>
        <taxon>Malvales</taxon>
        <taxon>Malvaceae</taxon>
        <taxon>Malvoideae</taxon>
        <taxon>Hibiscus</taxon>
    </lineage>
</organism>
<keyword evidence="6" id="KW-0723">Serine/threonine-protein kinase</keyword>
<reference evidence="8" key="1">
    <citation type="submission" date="2019-09" db="EMBL/GenBank/DDBJ databases">
        <title>Draft genome information of white flower Hibiscus syriacus.</title>
        <authorList>
            <person name="Kim Y.-M."/>
        </authorList>
    </citation>
    <scope>NUCLEOTIDE SEQUENCE [LARGE SCALE GENOMIC DNA]</scope>
    <source>
        <strain evidence="8">YM2019G1</strain>
    </source>
</reference>
<dbReference type="GO" id="GO:0005524">
    <property type="term" value="F:ATP binding"/>
    <property type="evidence" value="ECO:0007669"/>
    <property type="project" value="UniProtKB-UniRule"/>
</dbReference>
<evidence type="ECO:0000259" key="7">
    <source>
        <dbReference type="PROSITE" id="PS50011"/>
    </source>
</evidence>
<dbReference type="Proteomes" id="UP000436088">
    <property type="component" value="Unassembled WGS sequence"/>
</dbReference>
<evidence type="ECO:0000313" key="9">
    <source>
        <dbReference type="Proteomes" id="UP000436088"/>
    </source>
</evidence>
<dbReference type="InterPro" id="IPR000719">
    <property type="entry name" value="Prot_kinase_dom"/>
</dbReference>
<dbReference type="Pfam" id="PF00069">
    <property type="entry name" value="Pkinase"/>
    <property type="match status" value="1"/>
</dbReference>
<dbReference type="PANTHER" id="PTHR48011:SF51">
    <property type="entry name" value="PROTEIN KINASE SUPERFAMILY PROTEIN"/>
    <property type="match status" value="1"/>
</dbReference>
<keyword evidence="2 5" id="KW-0547">Nucleotide-binding</keyword>
<dbReference type="AlphaFoldDB" id="A0A6A2WBE4"/>
<evidence type="ECO:0000256" key="3">
    <source>
        <dbReference type="ARBA" id="ARBA00022777"/>
    </source>
</evidence>
<keyword evidence="1" id="KW-0808">Transferase</keyword>
<gene>
    <name evidence="8" type="ORF">F3Y22_tig00117034pilonHSYRG00287</name>
</gene>
<evidence type="ECO:0000256" key="6">
    <source>
        <dbReference type="RuleBase" id="RU000304"/>
    </source>
</evidence>
<evidence type="ECO:0000256" key="5">
    <source>
        <dbReference type="PROSITE-ProRule" id="PRU10141"/>
    </source>
</evidence>
<dbReference type="OrthoDB" id="25592at2759"/>
<dbReference type="PROSITE" id="PS00107">
    <property type="entry name" value="PROTEIN_KINASE_ATP"/>
    <property type="match status" value="1"/>
</dbReference>
<accession>A0A6A2WBE4</accession>
<dbReference type="EMBL" id="VEPZ02001782">
    <property type="protein sequence ID" value="KAE8654948.1"/>
    <property type="molecule type" value="Genomic_DNA"/>
</dbReference>
<comment type="caution">
    <text evidence="8">The sequence shown here is derived from an EMBL/GenBank/DDBJ whole genome shotgun (WGS) entry which is preliminary data.</text>
</comment>
<dbReference type="Gene3D" id="1.10.510.10">
    <property type="entry name" value="Transferase(Phosphotransferase) domain 1"/>
    <property type="match status" value="1"/>
</dbReference>
<keyword evidence="9" id="KW-1185">Reference proteome</keyword>
<feature type="binding site" evidence="5">
    <location>
        <position position="33"/>
    </location>
    <ligand>
        <name>ATP</name>
        <dbReference type="ChEBI" id="CHEBI:30616"/>
    </ligand>
</feature>
<dbReference type="GO" id="GO:0004674">
    <property type="term" value="F:protein serine/threonine kinase activity"/>
    <property type="evidence" value="ECO:0007669"/>
    <property type="project" value="UniProtKB-KW"/>
</dbReference>